<name>A0AC61U7H3_9MICO</name>
<protein>
    <submittedName>
        <fullName evidence="1">DUF1778 domain-containing protein</fullName>
    </submittedName>
</protein>
<proteinExistence type="predicted"/>
<dbReference type="EMBL" id="CP087977">
    <property type="protein sequence ID" value="UUZ45990.1"/>
    <property type="molecule type" value="Genomic_DNA"/>
</dbReference>
<evidence type="ECO:0000313" key="1">
    <source>
        <dbReference type="EMBL" id="UUZ45990.1"/>
    </source>
</evidence>
<dbReference type="Proteomes" id="UP001059663">
    <property type="component" value="Chromosome"/>
</dbReference>
<organism evidence="1 2">
    <name type="scientific">Janibacter limosus</name>
    <dbReference type="NCBI Taxonomy" id="53458"/>
    <lineage>
        <taxon>Bacteria</taxon>
        <taxon>Bacillati</taxon>
        <taxon>Actinomycetota</taxon>
        <taxon>Actinomycetes</taxon>
        <taxon>Micrococcales</taxon>
        <taxon>Intrasporangiaceae</taxon>
        <taxon>Janibacter</taxon>
    </lineage>
</organism>
<gene>
    <name evidence="1" type="ORF">LP422_09000</name>
</gene>
<reference evidence="1" key="1">
    <citation type="submission" date="2021-11" db="EMBL/GenBank/DDBJ databases">
        <title>Study of the species diversity of bacterial strains isolated from a unique natural object - Shulgan-Tash cave (Bashkiria).</title>
        <authorList>
            <person name="Sazanova A.L."/>
            <person name="Chirak E.R."/>
            <person name="Safronova V.I."/>
        </authorList>
    </citation>
    <scope>NUCLEOTIDE SEQUENCE</scope>
    <source>
        <strain evidence="1">P1</strain>
    </source>
</reference>
<accession>A0AC61U7H3</accession>
<sequence>MTTKTGRINVRCSEASLVLLREAAEIQGQDLTSFIMGASLERARAVPAEERVLRLSPAELVQVEEGLDAEAAVNPRLAALVRAVNGAKRLTS</sequence>
<evidence type="ECO:0000313" key="2">
    <source>
        <dbReference type="Proteomes" id="UP001059663"/>
    </source>
</evidence>